<reference evidence="1 2" key="1">
    <citation type="submission" date="2024-10" db="EMBL/GenBank/DDBJ databases">
        <title>The Natural Products Discovery Center: Release of the First 8490 Sequenced Strains for Exploring Actinobacteria Biosynthetic Diversity.</title>
        <authorList>
            <person name="Kalkreuter E."/>
            <person name="Kautsar S.A."/>
            <person name="Yang D."/>
            <person name="Bader C.D."/>
            <person name="Teijaro C.N."/>
            <person name="Fluegel L."/>
            <person name="Davis C.M."/>
            <person name="Simpson J.R."/>
            <person name="Lauterbach L."/>
            <person name="Steele A.D."/>
            <person name="Gui C."/>
            <person name="Meng S."/>
            <person name="Li G."/>
            <person name="Viehrig K."/>
            <person name="Ye F."/>
            <person name="Su P."/>
            <person name="Kiefer A.F."/>
            <person name="Nichols A."/>
            <person name="Cepeda A.J."/>
            <person name="Yan W."/>
            <person name="Fan B."/>
            <person name="Jiang Y."/>
            <person name="Adhikari A."/>
            <person name="Zheng C.-J."/>
            <person name="Schuster L."/>
            <person name="Cowan T.M."/>
            <person name="Smanski M.J."/>
            <person name="Chevrette M.G."/>
            <person name="De Carvalho L.P.S."/>
            <person name="Shen B."/>
        </authorList>
    </citation>
    <scope>NUCLEOTIDE SEQUENCE [LARGE SCALE GENOMIC DNA]</scope>
    <source>
        <strain evidence="1 2">NPDC003040</strain>
    </source>
</reference>
<keyword evidence="2" id="KW-1185">Reference proteome</keyword>
<accession>A0ABW6QRW4</accession>
<evidence type="ECO:0000313" key="2">
    <source>
        <dbReference type="Proteomes" id="UP001601948"/>
    </source>
</evidence>
<organism evidence="1 2">
    <name type="scientific">Nocardia suismassiliense</name>
    <dbReference type="NCBI Taxonomy" id="2077092"/>
    <lineage>
        <taxon>Bacteria</taxon>
        <taxon>Bacillati</taxon>
        <taxon>Actinomycetota</taxon>
        <taxon>Actinomycetes</taxon>
        <taxon>Mycobacteriales</taxon>
        <taxon>Nocardiaceae</taxon>
        <taxon>Nocardia</taxon>
    </lineage>
</organism>
<sequence>MELLVLQHNRMRELLEEMLSTAGPERRESFEEFVRWLAVHEATEAELMQGTAMSR</sequence>
<comment type="caution">
    <text evidence="1">The sequence shown here is derived from an EMBL/GenBank/DDBJ whole genome shotgun (WGS) entry which is preliminary data.</text>
</comment>
<protein>
    <recommendedName>
        <fullName evidence="3">Hemerythrin-like domain-containing protein</fullName>
    </recommendedName>
</protein>
<evidence type="ECO:0008006" key="3">
    <source>
        <dbReference type="Google" id="ProtNLM"/>
    </source>
</evidence>
<gene>
    <name evidence="1" type="ORF">ACFYV7_14410</name>
</gene>
<name>A0ABW6QRW4_9NOCA</name>
<evidence type="ECO:0000313" key="1">
    <source>
        <dbReference type="EMBL" id="MFF3223982.1"/>
    </source>
</evidence>
<dbReference type="RefSeq" id="WP_387717265.1">
    <property type="nucleotide sequence ID" value="NZ_JBIAPI010000002.1"/>
</dbReference>
<dbReference type="EMBL" id="JBIAPI010000002">
    <property type="protein sequence ID" value="MFF3223982.1"/>
    <property type="molecule type" value="Genomic_DNA"/>
</dbReference>
<proteinExistence type="predicted"/>
<dbReference type="Proteomes" id="UP001601948">
    <property type="component" value="Unassembled WGS sequence"/>
</dbReference>